<evidence type="ECO:0000313" key="2">
    <source>
        <dbReference type="EMBL" id="CAB4178912.1"/>
    </source>
</evidence>
<evidence type="ECO:0000313" key="4">
    <source>
        <dbReference type="EMBL" id="CAB4192236.1"/>
    </source>
</evidence>
<evidence type="ECO:0000313" key="1">
    <source>
        <dbReference type="EMBL" id="CAB4174138.1"/>
    </source>
</evidence>
<dbReference type="EMBL" id="LR797191">
    <property type="protein sequence ID" value="CAB4192236.1"/>
    <property type="molecule type" value="Genomic_DNA"/>
</dbReference>
<evidence type="ECO:0000313" key="3">
    <source>
        <dbReference type="EMBL" id="CAB4189391.1"/>
    </source>
</evidence>
<dbReference type="EMBL" id="LR797134">
    <property type="protein sequence ID" value="CAB4189391.1"/>
    <property type="molecule type" value="Genomic_DNA"/>
</dbReference>
<evidence type="ECO:0000313" key="5">
    <source>
        <dbReference type="EMBL" id="CAB4215766.1"/>
    </source>
</evidence>
<gene>
    <name evidence="2" type="ORF">UFOVP1028_17</name>
    <name evidence="3" type="ORF">UFOVP1187_2</name>
    <name evidence="4" type="ORF">UFOVP1235_19</name>
    <name evidence="5" type="ORF">UFOVP1488_2</name>
    <name evidence="1" type="ORF">UFOVP960_28</name>
</gene>
<name>A0A6J5R799_9CAUD</name>
<proteinExistence type="predicted"/>
<accession>A0A6J5R799</accession>
<dbReference type="EMBL" id="LR796913">
    <property type="protein sequence ID" value="CAB4174138.1"/>
    <property type="molecule type" value="Genomic_DNA"/>
</dbReference>
<protein>
    <submittedName>
        <fullName evidence="3">Uncharacterized protein</fullName>
    </submittedName>
</protein>
<dbReference type="EMBL" id="LR797432">
    <property type="protein sequence ID" value="CAB4215766.1"/>
    <property type="molecule type" value="Genomic_DNA"/>
</dbReference>
<sequence length="37" mass="4097">MKALLALLALALVAWAVLRREPHAEADLWRDEPGGGW</sequence>
<organism evidence="3">
    <name type="scientific">uncultured Caudovirales phage</name>
    <dbReference type="NCBI Taxonomy" id="2100421"/>
    <lineage>
        <taxon>Viruses</taxon>
        <taxon>Duplodnaviria</taxon>
        <taxon>Heunggongvirae</taxon>
        <taxon>Uroviricota</taxon>
        <taxon>Caudoviricetes</taxon>
        <taxon>Peduoviridae</taxon>
        <taxon>Maltschvirus</taxon>
        <taxon>Maltschvirus maltsch</taxon>
    </lineage>
</organism>
<reference evidence="3" key="1">
    <citation type="submission" date="2020-05" db="EMBL/GenBank/DDBJ databases">
        <authorList>
            <person name="Chiriac C."/>
            <person name="Salcher M."/>
            <person name="Ghai R."/>
            <person name="Kavagutti S V."/>
        </authorList>
    </citation>
    <scope>NUCLEOTIDE SEQUENCE</scope>
</reference>
<dbReference type="EMBL" id="LR796973">
    <property type="protein sequence ID" value="CAB4178912.1"/>
    <property type="molecule type" value="Genomic_DNA"/>
</dbReference>